<dbReference type="Gene3D" id="3.30.750.24">
    <property type="entry name" value="STAS domain"/>
    <property type="match status" value="1"/>
</dbReference>
<feature type="region of interest" description="Disordered" evidence="1">
    <location>
        <begin position="1"/>
        <end position="27"/>
    </location>
</feature>
<organism evidence="2 3">
    <name type="scientific">Streptacidiphilus monticola</name>
    <dbReference type="NCBI Taxonomy" id="2161674"/>
    <lineage>
        <taxon>Bacteria</taxon>
        <taxon>Bacillati</taxon>
        <taxon>Actinomycetota</taxon>
        <taxon>Actinomycetes</taxon>
        <taxon>Kitasatosporales</taxon>
        <taxon>Streptomycetaceae</taxon>
        <taxon>Streptacidiphilus</taxon>
    </lineage>
</organism>
<feature type="compositionally biased region" description="Gly residues" evidence="1">
    <location>
        <begin position="81"/>
        <end position="96"/>
    </location>
</feature>
<dbReference type="InterPro" id="IPR036513">
    <property type="entry name" value="STAS_dom_sf"/>
</dbReference>
<protein>
    <recommendedName>
        <fullName evidence="4">STAS domain-containing protein</fullName>
    </recommendedName>
</protein>
<evidence type="ECO:0000313" key="3">
    <source>
        <dbReference type="Proteomes" id="UP001596174"/>
    </source>
</evidence>
<sequence length="96" mass="9968">MATRDDDPPARTRATGPVVRDVSGLDHPGPAELDQLARLRLACARDGHPLVLRGAGERLRLLLELTGLAELLPTEAQADGPSGGHALGGEPLGQPP</sequence>
<gene>
    <name evidence="2" type="ORF">ACFP3V_23280</name>
</gene>
<evidence type="ECO:0008006" key="4">
    <source>
        <dbReference type="Google" id="ProtNLM"/>
    </source>
</evidence>
<evidence type="ECO:0000313" key="2">
    <source>
        <dbReference type="EMBL" id="MFC5910129.1"/>
    </source>
</evidence>
<dbReference type="EMBL" id="JBHSQJ010000101">
    <property type="protein sequence ID" value="MFC5910129.1"/>
    <property type="molecule type" value="Genomic_DNA"/>
</dbReference>
<proteinExistence type="predicted"/>
<evidence type="ECO:0000256" key="1">
    <source>
        <dbReference type="SAM" id="MobiDB-lite"/>
    </source>
</evidence>
<feature type="region of interest" description="Disordered" evidence="1">
    <location>
        <begin position="74"/>
        <end position="96"/>
    </location>
</feature>
<comment type="caution">
    <text evidence="2">The sequence shown here is derived from an EMBL/GenBank/DDBJ whole genome shotgun (WGS) entry which is preliminary data.</text>
</comment>
<feature type="compositionally biased region" description="Basic and acidic residues" evidence="1">
    <location>
        <begin position="1"/>
        <end position="10"/>
    </location>
</feature>
<keyword evidence="3" id="KW-1185">Reference proteome</keyword>
<accession>A0ABW1G917</accession>
<dbReference type="Proteomes" id="UP001596174">
    <property type="component" value="Unassembled WGS sequence"/>
</dbReference>
<reference evidence="3" key="1">
    <citation type="journal article" date="2019" name="Int. J. Syst. Evol. Microbiol.">
        <title>The Global Catalogue of Microorganisms (GCM) 10K type strain sequencing project: providing services to taxonomists for standard genome sequencing and annotation.</title>
        <authorList>
            <consortium name="The Broad Institute Genomics Platform"/>
            <consortium name="The Broad Institute Genome Sequencing Center for Infectious Disease"/>
            <person name="Wu L."/>
            <person name="Ma J."/>
        </authorList>
    </citation>
    <scope>NUCLEOTIDE SEQUENCE [LARGE SCALE GENOMIC DNA]</scope>
    <source>
        <strain evidence="3">JCM 4816</strain>
    </source>
</reference>
<dbReference type="RefSeq" id="WP_380586749.1">
    <property type="nucleotide sequence ID" value="NZ_JBHSQJ010000101.1"/>
</dbReference>
<name>A0ABW1G917_9ACTN</name>